<feature type="domain" description="Cation efflux protein cytoplasmic" evidence="9">
    <location>
        <begin position="235"/>
        <end position="293"/>
    </location>
</feature>
<dbReference type="InterPro" id="IPR058533">
    <property type="entry name" value="Cation_efflux_TM"/>
</dbReference>
<comment type="subcellular location">
    <subcellularLocation>
        <location evidence="1">Membrane</location>
        <topology evidence="1">Multi-pass membrane protein</topology>
    </subcellularLocation>
</comment>
<dbReference type="Gene3D" id="3.30.70.1350">
    <property type="entry name" value="Cation efflux protein, cytoplasmic domain"/>
    <property type="match status" value="1"/>
</dbReference>
<dbReference type="GO" id="GO:0005886">
    <property type="term" value="C:plasma membrane"/>
    <property type="evidence" value="ECO:0007669"/>
    <property type="project" value="TreeGrafter"/>
</dbReference>
<keyword evidence="3" id="KW-0813">Transport</keyword>
<dbReference type="RefSeq" id="WP_166231514.1">
    <property type="nucleotide sequence ID" value="NZ_CP049989.1"/>
</dbReference>
<protein>
    <submittedName>
        <fullName evidence="10">Cation transporter</fullName>
    </submittedName>
</protein>
<dbReference type="Proteomes" id="UP000503162">
    <property type="component" value="Chromosome"/>
</dbReference>
<dbReference type="PANTHER" id="PTHR43840">
    <property type="entry name" value="MITOCHONDRIAL METAL TRANSPORTER 1-RELATED"/>
    <property type="match status" value="1"/>
</dbReference>
<organism evidence="10 11">
    <name type="scientific">Hydrogenophaga crocea</name>
    <dbReference type="NCBI Taxonomy" id="2716225"/>
    <lineage>
        <taxon>Bacteria</taxon>
        <taxon>Pseudomonadati</taxon>
        <taxon>Pseudomonadota</taxon>
        <taxon>Betaproteobacteria</taxon>
        <taxon>Burkholderiales</taxon>
        <taxon>Comamonadaceae</taxon>
        <taxon>Hydrogenophaga</taxon>
    </lineage>
</organism>
<dbReference type="InterPro" id="IPR027469">
    <property type="entry name" value="Cation_efflux_TMD_sf"/>
</dbReference>
<feature type="domain" description="Cation efflux protein transmembrane" evidence="8">
    <location>
        <begin position="15"/>
        <end position="208"/>
    </location>
</feature>
<dbReference type="Pfam" id="PF01545">
    <property type="entry name" value="Cation_efflux"/>
    <property type="match status" value="1"/>
</dbReference>
<evidence type="ECO:0000259" key="9">
    <source>
        <dbReference type="Pfam" id="PF16916"/>
    </source>
</evidence>
<proteinExistence type="inferred from homology"/>
<evidence type="ECO:0000256" key="5">
    <source>
        <dbReference type="ARBA" id="ARBA00022989"/>
    </source>
</evidence>
<feature type="transmembrane region" description="Helical" evidence="7">
    <location>
        <begin position="12"/>
        <end position="35"/>
    </location>
</feature>
<evidence type="ECO:0000256" key="7">
    <source>
        <dbReference type="SAM" id="Phobius"/>
    </source>
</evidence>
<dbReference type="Pfam" id="PF16916">
    <property type="entry name" value="ZT_dimer"/>
    <property type="match status" value="1"/>
</dbReference>
<dbReference type="InterPro" id="IPR027470">
    <property type="entry name" value="Cation_efflux_CTD"/>
</dbReference>
<evidence type="ECO:0000256" key="4">
    <source>
        <dbReference type="ARBA" id="ARBA00022692"/>
    </source>
</evidence>
<keyword evidence="5 7" id="KW-1133">Transmembrane helix</keyword>
<dbReference type="SUPFAM" id="SSF160240">
    <property type="entry name" value="Cation efflux protein cytoplasmic domain-like"/>
    <property type="match status" value="1"/>
</dbReference>
<sequence length="310" mass="33036">MVHVLERLTPRRLLQISVGVAVLTIALKTAAWWVTGSVGLLSDALESLVNLAGATFGLLMVTVAARPADDDHPYGHHKAEYFSSGFEGVLIGVAAIAIVWAAVQRLLAPQPLEQIGMGLWLSVLSSVFNGLLAWVMLRASRVHRSVALEGDARHLFTDVWTSVGVIGGIALVGLTGWLWLDPVIAIGVALNILREGVRLVWQASQGLMDEALDPELQGTIDRLLEGFTAAHGGASVLRFDHVTTRKAGQRRFADLHMHVPGGWSLTRAAALRGEVEQALMAAVPGLRASIQLLPTDVEVQALGDDGEGAA</sequence>
<dbReference type="NCBIfam" id="TIGR01297">
    <property type="entry name" value="CDF"/>
    <property type="match status" value="1"/>
</dbReference>
<feature type="transmembrane region" description="Helical" evidence="7">
    <location>
        <begin position="47"/>
        <end position="65"/>
    </location>
</feature>
<dbReference type="GO" id="GO:0015086">
    <property type="term" value="F:cadmium ion transmembrane transporter activity"/>
    <property type="evidence" value="ECO:0007669"/>
    <property type="project" value="TreeGrafter"/>
</dbReference>
<name>A0A6G8IP21_9BURK</name>
<gene>
    <name evidence="10" type="ORF">G9Q37_19460</name>
</gene>
<dbReference type="KEGG" id="hcz:G9Q37_19460"/>
<comment type="similarity">
    <text evidence="2">Belongs to the cation diffusion facilitator (CDF) transporter (TC 2.A.4) family.</text>
</comment>
<feature type="transmembrane region" description="Helical" evidence="7">
    <location>
        <begin position="158"/>
        <end position="180"/>
    </location>
</feature>
<accession>A0A6G8IP21</accession>
<evidence type="ECO:0000259" key="8">
    <source>
        <dbReference type="Pfam" id="PF01545"/>
    </source>
</evidence>
<evidence type="ECO:0000256" key="3">
    <source>
        <dbReference type="ARBA" id="ARBA00022448"/>
    </source>
</evidence>
<dbReference type="GO" id="GO:0006882">
    <property type="term" value="P:intracellular zinc ion homeostasis"/>
    <property type="evidence" value="ECO:0007669"/>
    <property type="project" value="TreeGrafter"/>
</dbReference>
<dbReference type="SUPFAM" id="SSF161111">
    <property type="entry name" value="Cation efflux protein transmembrane domain-like"/>
    <property type="match status" value="1"/>
</dbReference>
<evidence type="ECO:0000256" key="1">
    <source>
        <dbReference type="ARBA" id="ARBA00004141"/>
    </source>
</evidence>
<dbReference type="AlphaFoldDB" id="A0A6G8IP21"/>
<dbReference type="InterPro" id="IPR036837">
    <property type="entry name" value="Cation_efflux_CTD_sf"/>
</dbReference>
<feature type="transmembrane region" description="Helical" evidence="7">
    <location>
        <begin position="85"/>
        <end position="103"/>
    </location>
</feature>
<evidence type="ECO:0000256" key="2">
    <source>
        <dbReference type="ARBA" id="ARBA00008114"/>
    </source>
</evidence>
<feature type="transmembrane region" description="Helical" evidence="7">
    <location>
        <begin position="115"/>
        <end position="137"/>
    </location>
</feature>
<evidence type="ECO:0000313" key="11">
    <source>
        <dbReference type="Proteomes" id="UP000503162"/>
    </source>
</evidence>
<dbReference type="GO" id="GO:0015341">
    <property type="term" value="F:zinc efflux antiporter activity"/>
    <property type="evidence" value="ECO:0007669"/>
    <property type="project" value="TreeGrafter"/>
</dbReference>
<dbReference type="PANTHER" id="PTHR43840:SF15">
    <property type="entry name" value="MITOCHONDRIAL METAL TRANSPORTER 1-RELATED"/>
    <property type="match status" value="1"/>
</dbReference>
<keyword evidence="4 7" id="KW-0812">Transmembrane</keyword>
<keyword evidence="11" id="KW-1185">Reference proteome</keyword>
<evidence type="ECO:0000256" key="6">
    <source>
        <dbReference type="ARBA" id="ARBA00023136"/>
    </source>
</evidence>
<dbReference type="GO" id="GO:0015093">
    <property type="term" value="F:ferrous iron transmembrane transporter activity"/>
    <property type="evidence" value="ECO:0007669"/>
    <property type="project" value="TreeGrafter"/>
</dbReference>
<keyword evidence="6 7" id="KW-0472">Membrane</keyword>
<dbReference type="InterPro" id="IPR002524">
    <property type="entry name" value="Cation_efflux"/>
</dbReference>
<dbReference type="Gene3D" id="1.20.1510.10">
    <property type="entry name" value="Cation efflux protein transmembrane domain"/>
    <property type="match status" value="1"/>
</dbReference>
<dbReference type="EMBL" id="CP049989">
    <property type="protein sequence ID" value="QIM54863.1"/>
    <property type="molecule type" value="Genomic_DNA"/>
</dbReference>
<reference evidence="10 11" key="1">
    <citation type="submission" date="2020-03" db="EMBL/GenBank/DDBJ databases">
        <title>Hydrogenophaga sp. nov. isolated from cyanobacterial mat.</title>
        <authorList>
            <person name="Thorat V."/>
            <person name="Kirdat K."/>
            <person name="Tiwarekar B."/>
            <person name="Costa E.D."/>
            <person name="Yadav A."/>
        </authorList>
    </citation>
    <scope>NUCLEOTIDE SEQUENCE [LARGE SCALE GENOMIC DNA]</scope>
    <source>
        <strain evidence="10 11">BA0156</strain>
    </source>
</reference>
<dbReference type="InterPro" id="IPR050291">
    <property type="entry name" value="CDF_Transporter"/>
</dbReference>
<evidence type="ECO:0000313" key="10">
    <source>
        <dbReference type="EMBL" id="QIM54863.1"/>
    </source>
</evidence>